<dbReference type="KEGG" id="bban:J4G43_053105"/>
<dbReference type="RefSeq" id="WP_166350336.1">
    <property type="nucleotide sequence ID" value="NZ_CP086137.1"/>
</dbReference>
<evidence type="ECO:0000313" key="5">
    <source>
        <dbReference type="EMBL" id="UGX91782.1"/>
    </source>
</evidence>
<sequence>MWRYASLPDLVAIMKAATVSAAVFIAAHFFFVRLEAIPRSSIIIAWAFLVVFLAATRAAYRLYRNQRDVHRFTDASGRPAKRVLSERGDLAEKYSPLRSIIERAIELKYVDSAKRPDWRLSASPALIYSGV</sequence>
<name>A0A7Z0QGG8_9BRAD</name>
<keyword evidence="1" id="KW-0812">Transmembrane</keyword>
<feature type="transmembrane region" description="Helical" evidence="1">
    <location>
        <begin position="12"/>
        <end position="31"/>
    </location>
</feature>
<keyword evidence="1" id="KW-1133">Transmembrane helix</keyword>
<evidence type="ECO:0000313" key="6">
    <source>
        <dbReference type="Proteomes" id="UP000564836"/>
    </source>
</evidence>
<evidence type="ECO:0000256" key="1">
    <source>
        <dbReference type="SAM" id="Phobius"/>
    </source>
</evidence>
<organism evidence="3">
    <name type="scientific">Bradyrhizobium barranii subsp. barranii</name>
    <dbReference type="NCBI Taxonomy" id="2823807"/>
    <lineage>
        <taxon>Bacteria</taxon>
        <taxon>Pseudomonadati</taxon>
        <taxon>Pseudomonadota</taxon>
        <taxon>Alphaproteobacteria</taxon>
        <taxon>Hyphomicrobiales</taxon>
        <taxon>Nitrobacteraceae</taxon>
        <taxon>Bradyrhizobium</taxon>
        <taxon>Bradyrhizobium barranii</taxon>
    </lineage>
</organism>
<reference evidence="3" key="2">
    <citation type="submission" date="2020-06" db="EMBL/GenBank/DDBJ databases">
        <title>Whole Genome Sequence of Bradyrhizobium sp. Strain 323S2.</title>
        <authorList>
            <person name="Bromfield E.S.P."/>
        </authorList>
    </citation>
    <scope>NUCLEOTIDE SEQUENCE [LARGE SCALE GENOMIC DNA]</scope>
    <source>
        <strain evidence="3">323S2</strain>
    </source>
</reference>
<feature type="transmembrane region" description="Helical" evidence="1">
    <location>
        <begin position="43"/>
        <end position="63"/>
    </location>
</feature>
<reference evidence="5 6" key="1">
    <citation type="journal article" date="2017" name="Syst. Appl. Microbiol.">
        <title>Soybeans inoculated with root zone soils of Canadian native legumes harbour diverse and novel Bradyrhizobium spp. that possess agricultural potential.</title>
        <authorList>
            <person name="Bromfield E.S.P."/>
            <person name="Cloutier S."/>
            <person name="Tambong J.T."/>
            <person name="Tran Thi T.V."/>
        </authorList>
    </citation>
    <scope>NUCLEOTIDE SEQUENCE [LARGE SCALE GENOMIC DNA]</scope>
    <source>
        <strain evidence="5 6">323S2</strain>
    </source>
</reference>
<accession>A0A7Z0QGG8</accession>
<proteinExistence type="predicted"/>
<keyword evidence="1" id="KW-0472">Membrane</keyword>
<geneLocation type="plasmid" evidence="4 7">
    <name>pBb144S4a</name>
</geneLocation>
<dbReference type="Proteomes" id="UP000664702">
    <property type="component" value="Plasmid pBb144S4a"/>
</dbReference>
<keyword evidence="4" id="KW-0614">Plasmid</keyword>
<dbReference type="AlphaFoldDB" id="A0A7Z0QGG8"/>
<protein>
    <submittedName>
        <fullName evidence="3">Uncharacterized protein</fullName>
    </submittedName>
</protein>
<dbReference type="EMBL" id="JACBFH010000001">
    <property type="protein sequence ID" value="NYY92242.1"/>
    <property type="molecule type" value="Genomic_DNA"/>
</dbReference>
<evidence type="ECO:0000313" key="7">
    <source>
        <dbReference type="Proteomes" id="UP000664702"/>
    </source>
</evidence>
<reference evidence="2" key="3">
    <citation type="submission" date="2021-03" db="EMBL/GenBank/DDBJ databases">
        <title>Whole Genome Sequence of Bradyrhizobium sp. Strain 144S4.</title>
        <authorList>
            <person name="Bromfield E.S.P."/>
            <person name="Cloutier S."/>
        </authorList>
    </citation>
    <scope>NUCLEOTIDE SEQUENCE [LARGE SCALE GENOMIC DNA]</scope>
    <source>
        <strain evidence="2">144S4</strain>
    </source>
</reference>
<gene>
    <name evidence="5" type="ORF">G6321_00039525</name>
    <name evidence="3" type="ORF">G6321_28815</name>
    <name evidence="4" type="ORF">J4G43_053105</name>
    <name evidence="2" type="ORF">J4G43_53520</name>
</gene>
<evidence type="ECO:0000313" key="4">
    <source>
        <dbReference type="EMBL" id="UEM17962.1"/>
    </source>
</evidence>
<dbReference type="Proteomes" id="UP000564836">
    <property type="component" value="Chromosome"/>
</dbReference>
<evidence type="ECO:0000313" key="2">
    <source>
        <dbReference type="EMBL" id="MBO1869226.1"/>
    </source>
</evidence>
<dbReference type="EMBL" id="CP088280">
    <property type="protein sequence ID" value="UGX91782.1"/>
    <property type="molecule type" value="Genomic_DNA"/>
</dbReference>
<reference evidence="6 7" key="4">
    <citation type="journal article" date="2022" name="Int. J. Syst. Evol. Microbiol.">
        <title>Strains of Bradyrhizobium barranii sp. nov. associated with legumes native to Canada are symbionts of soybeans and belong to different subspecies (subsp. barranii subsp. nov. and subsp. apii subsp. nov.) and symbiovars (sv. glycinearum and sv. septentrionale).</title>
        <authorList>
            <person name="Bromfield E.S.P."/>
            <person name="Cloutier S."/>
            <person name="Wasai-Hara S."/>
            <person name="Minamisawa K."/>
        </authorList>
    </citation>
    <scope>NUCLEOTIDE SEQUENCE [LARGE SCALE GENOMIC DNA]</scope>
    <source>
        <strain evidence="7">144S4</strain>
        <strain evidence="6">323S2</strain>
        <plasmid evidence="5 7">pBb144S4a</plasmid>
    </source>
</reference>
<dbReference type="EMBL" id="CP086137">
    <property type="protein sequence ID" value="UEM17962.1"/>
    <property type="molecule type" value="Genomic_DNA"/>
</dbReference>
<dbReference type="EMBL" id="JAGEMI010000004">
    <property type="protein sequence ID" value="MBO1869226.1"/>
    <property type="molecule type" value="Genomic_DNA"/>
</dbReference>
<evidence type="ECO:0000313" key="3">
    <source>
        <dbReference type="EMBL" id="NYY92242.1"/>
    </source>
</evidence>